<reference evidence="2 3" key="1">
    <citation type="journal article" date="2019" name="Commun. Biol.">
        <title>The bagworm genome reveals a unique fibroin gene that provides high tensile strength.</title>
        <authorList>
            <person name="Kono N."/>
            <person name="Nakamura H."/>
            <person name="Ohtoshi R."/>
            <person name="Tomita M."/>
            <person name="Numata K."/>
            <person name="Arakawa K."/>
        </authorList>
    </citation>
    <scope>NUCLEOTIDE SEQUENCE [LARGE SCALE GENOMIC DNA]</scope>
</reference>
<dbReference type="STRING" id="151549.A0A4C1XJS0"/>
<name>A0A4C1XJS0_EUMVA</name>
<accession>A0A4C1XJS0</accession>
<dbReference type="EMBL" id="BGZK01000885">
    <property type="protein sequence ID" value="GBP64021.1"/>
    <property type="molecule type" value="Genomic_DNA"/>
</dbReference>
<proteinExistence type="predicted"/>
<evidence type="ECO:0000259" key="1">
    <source>
        <dbReference type="Pfam" id="PF13881"/>
    </source>
</evidence>
<keyword evidence="3" id="KW-1185">Reference proteome</keyword>
<dbReference type="OrthoDB" id="1043111at2759"/>
<dbReference type="InterPro" id="IPR039540">
    <property type="entry name" value="UBL3-like_ubiquitin_dom"/>
</dbReference>
<dbReference type="Gene3D" id="3.10.20.90">
    <property type="entry name" value="Phosphatidylinositol 3-kinase Catalytic Subunit, Chain A, domain 1"/>
    <property type="match status" value="1"/>
</dbReference>
<sequence length="239" mass="26615">MGVVKAAYVRVYIEENINELYQKIKTQTSCAPTPRTARRPSRFERIINSGKFVAEKILFGLLPTRRPPARRRRDVCVRPVASLFFIIIKIPPSASGRAQDINLRLILVSGKTKEFVFSPVDSAGDIALHVYENWPEGDDRPSLCFIRKTFGDADRRCPLTANKSSISHVAQSGGRGIDESYAGLYECQPGSQSNRAVALHRRSSVNSPLTAYRESVVNRPMPPCGFSWVAQLHPEAIST</sequence>
<dbReference type="AlphaFoldDB" id="A0A4C1XJS0"/>
<dbReference type="Pfam" id="PF13881">
    <property type="entry name" value="Rad60-SLD_2"/>
    <property type="match status" value="1"/>
</dbReference>
<organism evidence="2 3">
    <name type="scientific">Eumeta variegata</name>
    <name type="common">Bagworm moth</name>
    <name type="synonym">Eumeta japonica</name>
    <dbReference type="NCBI Taxonomy" id="151549"/>
    <lineage>
        <taxon>Eukaryota</taxon>
        <taxon>Metazoa</taxon>
        <taxon>Ecdysozoa</taxon>
        <taxon>Arthropoda</taxon>
        <taxon>Hexapoda</taxon>
        <taxon>Insecta</taxon>
        <taxon>Pterygota</taxon>
        <taxon>Neoptera</taxon>
        <taxon>Endopterygota</taxon>
        <taxon>Lepidoptera</taxon>
        <taxon>Glossata</taxon>
        <taxon>Ditrysia</taxon>
        <taxon>Tineoidea</taxon>
        <taxon>Psychidae</taxon>
        <taxon>Oiketicinae</taxon>
        <taxon>Eumeta</taxon>
    </lineage>
</organism>
<dbReference type="Proteomes" id="UP000299102">
    <property type="component" value="Unassembled WGS sequence"/>
</dbReference>
<evidence type="ECO:0000313" key="2">
    <source>
        <dbReference type="EMBL" id="GBP64021.1"/>
    </source>
</evidence>
<feature type="domain" description="UBL3-like ubiquitin" evidence="1">
    <location>
        <begin position="100"/>
        <end position="138"/>
    </location>
</feature>
<protein>
    <submittedName>
        <fullName evidence="2">Ubiquitin-like protein 3</fullName>
    </submittedName>
</protein>
<gene>
    <name evidence="2" type="primary">Ubl3</name>
    <name evidence="2" type="ORF">EVAR_43037_1</name>
</gene>
<comment type="caution">
    <text evidence="2">The sequence shown here is derived from an EMBL/GenBank/DDBJ whole genome shotgun (WGS) entry which is preliminary data.</text>
</comment>
<evidence type="ECO:0000313" key="3">
    <source>
        <dbReference type="Proteomes" id="UP000299102"/>
    </source>
</evidence>